<dbReference type="InterPro" id="IPR036291">
    <property type="entry name" value="NAD(P)-bd_dom_sf"/>
</dbReference>
<dbReference type="SMART" id="SM00996">
    <property type="entry name" value="AdoHcyase"/>
    <property type="match status" value="1"/>
</dbReference>
<dbReference type="Pfam" id="PF05221">
    <property type="entry name" value="AdoHcyase"/>
    <property type="match status" value="2"/>
</dbReference>
<dbReference type="SUPFAM" id="SSF51735">
    <property type="entry name" value="NAD(P)-binding Rossmann-fold domains"/>
    <property type="match status" value="1"/>
</dbReference>
<evidence type="ECO:0000256" key="2">
    <source>
        <dbReference type="ARBA" id="ARBA00007122"/>
    </source>
</evidence>
<protein>
    <submittedName>
        <fullName evidence="8">Adenosylhomocysteinase</fullName>
    </submittedName>
</protein>
<dbReference type="EMBL" id="AUZY01002538">
    <property type="protein sequence ID" value="EQD72085.1"/>
    <property type="molecule type" value="Genomic_DNA"/>
</dbReference>
<dbReference type="InterPro" id="IPR000043">
    <property type="entry name" value="Adenosylhomocysteinase-like"/>
</dbReference>
<dbReference type="PANTHER" id="PTHR23420">
    <property type="entry name" value="ADENOSYLHOMOCYSTEINASE"/>
    <property type="match status" value="1"/>
</dbReference>
<comment type="cofactor">
    <cofactor evidence="1">
        <name>NAD(+)</name>
        <dbReference type="ChEBI" id="CHEBI:57540"/>
    </cofactor>
</comment>
<dbReference type="FunFam" id="3.40.50.720:FF:000004">
    <property type="entry name" value="Adenosylhomocysteinase"/>
    <property type="match status" value="1"/>
</dbReference>
<organism evidence="8">
    <name type="scientific">mine drainage metagenome</name>
    <dbReference type="NCBI Taxonomy" id="410659"/>
    <lineage>
        <taxon>unclassified sequences</taxon>
        <taxon>metagenomes</taxon>
        <taxon>ecological metagenomes</taxon>
    </lineage>
</organism>
<dbReference type="PIRSF" id="PIRSF001109">
    <property type="entry name" value="Ad_hcy_hydrolase"/>
    <property type="match status" value="1"/>
</dbReference>
<name>T1CS43_9ZZZZ</name>
<dbReference type="Gene3D" id="3.40.50.720">
    <property type="entry name" value="NAD(P)-binding Rossmann-like Domain"/>
    <property type="match status" value="1"/>
</dbReference>
<gene>
    <name evidence="8" type="ORF">B1B_04057</name>
</gene>
<sequence>MLDFRMPGNLDRGRQKIEWARTHMAVLEGIRRRFEVEKPFQGLTLSAVLHVEAKTAALALAFQAGGAQVHLAAGNPLSTDDDPVAALIDAGIDTHAVKGQSIAEYNAGIAAMLEADPDMLVDDGADLVALVHTKRKDAGRIRGSTEETTTGITRLRALEKSGKLLFPAIDVNDAEMKHLFDNRYGTGQSTIDGILSATNLLIAGRVAVVAGYGWCGKGIAARLRGMGAEVIVTEIDPVRALEARMDGFRVQRMLDAATRADLIVTVTGNTGIVGAEHFRVIKDGCILANSGHFDVEVSRTDLEGVAISHRPVRPHVEEYAFADGRKVYLLGEGRLVNLAAGQGHPVEIMDLSFALQALSAEHIAKHGRSMSRKVHAVPTELDREVARAALAPFGIQIDERTDAQRDYAASWELGT</sequence>
<accession>T1CS43</accession>
<evidence type="ECO:0000256" key="6">
    <source>
        <dbReference type="ARBA" id="ARBA00029440"/>
    </source>
</evidence>
<dbReference type="GO" id="GO:0004013">
    <property type="term" value="F:adenosylhomocysteinase activity"/>
    <property type="evidence" value="ECO:0007669"/>
    <property type="project" value="TreeGrafter"/>
</dbReference>
<comment type="caution">
    <text evidence="8">The sequence shown here is derived from an EMBL/GenBank/DDBJ whole genome shotgun (WGS) entry which is preliminary data.</text>
</comment>
<evidence type="ECO:0000256" key="5">
    <source>
        <dbReference type="ARBA" id="ARBA00023027"/>
    </source>
</evidence>
<dbReference type="CDD" id="cd00401">
    <property type="entry name" value="SAHH"/>
    <property type="match status" value="1"/>
</dbReference>
<evidence type="ECO:0000256" key="3">
    <source>
        <dbReference type="ARBA" id="ARBA00022563"/>
    </source>
</evidence>
<evidence type="ECO:0000313" key="8">
    <source>
        <dbReference type="EMBL" id="EQD72085.1"/>
    </source>
</evidence>
<dbReference type="InterPro" id="IPR020082">
    <property type="entry name" value="S-Ado-L-homoCys_hydrolase_CS"/>
</dbReference>
<comment type="similarity">
    <text evidence="2">Belongs to the adenosylhomocysteinase family.</text>
</comment>
<keyword evidence="4" id="KW-0378">Hydrolase</keyword>
<reference evidence="8" key="2">
    <citation type="journal article" date="2014" name="ISME J.">
        <title>Microbial stratification in low pH oxic and suboxic macroscopic growths along an acid mine drainage.</title>
        <authorList>
            <person name="Mendez-Garcia C."/>
            <person name="Mesa V."/>
            <person name="Sprenger R.R."/>
            <person name="Richter M."/>
            <person name="Diez M.S."/>
            <person name="Solano J."/>
            <person name="Bargiela R."/>
            <person name="Golyshina O.V."/>
            <person name="Manteca A."/>
            <person name="Ramos J.L."/>
            <person name="Gallego J.R."/>
            <person name="Llorente I."/>
            <person name="Martins Dos Santos V.A."/>
            <person name="Jensen O.N."/>
            <person name="Pelaez A.I."/>
            <person name="Sanchez J."/>
            <person name="Ferrer M."/>
        </authorList>
    </citation>
    <scope>NUCLEOTIDE SEQUENCE</scope>
</reference>
<evidence type="ECO:0000259" key="7">
    <source>
        <dbReference type="SMART" id="SM00997"/>
    </source>
</evidence>
<dbReference type="GO" id="GO:0005829">
    <property type="term" value="C:cytosol"/>
    <property type="evidence" value="ECO:0007669"/>
    <property type="project" value="TreeGrafter"/>
</dbReference>
<reference evidence="8" key="1">
    <citation type="submission" date="2013-08" db="EMBL/GenBank/DDBJ databases">
        <authorList>
            <person name="Mendez C."/>
            <person name="Richter M."/>
            <person name="Ferrer M."/>
            <person name="Sanchez J."/>
        </authorList>
    </citation>
    <scope>NUCLEOTIDE SEQUENCE</scope>
</reference>
<proteinExistence type="inferred from homology"/>
<feature type="domain" description="S-adenosyl-L-homocysteine hydrolase NAD binding" evidence="7">
    <location>
        <begin position="182"/>
        <end position="343"/>
    </location>
</feature>
<dbReference type="SMART" id="SM00997">
    <property type="entry name" value="AdoHcyase_NAD"/>
    <property type="match status" value="1"/>
</dbReference>
<dbReference type="Gene3D" id="3.40.50.1480">
    <property type="entry name" value="Adenosylhomocysteinase-like"/>
    <property type="match status" value="1"/>
</dbReference>
<keyword evidence="5" id="KW-0520">NAD</keyword>
<dbReference type="InterPro" id="IPR015878">
    <property type="entry name" value="Ado_hCys_hydrolase_NAD-bd"/>
</dbReference>
<dbReference type="GO" id="GO:0006730">
    <property type="term" value="P:one-carbon metabolic process"/>
    <property type="evidence" value="ECO:0007669"/>
    <property type="project" value="UniProtKB-KW"/>
</dbReference>
<dbReference type="NCBIfam" id="NF004005">
    <property type="entry name" value="PRK05476.2-3"/>
    <property type="match status" value="1"/>
</dbReference>
<dbReference type="InterPro" id="IPR042172">
    <property type="entry name" value="Adenosylhomocyst_ase-like_sf"/>
</dbReference>
<keyword evidence="3" id="KW-0554">One-carbon metabolism</keyword>
<dbReference type="NCBIfam" id="TIGR00936">
    <property type="entry name" value="ahcY"/>
    <property type="match status" value="1"/>
</dbReference>
<dbReference type="PANTHER" id="PTHR23420:SF0">
    <property type="entry name" value="ADENOSYLHOMOCYSTEINASE"/>
    <property type="match status" value="1"/>
</dbReference>
<comment type="pathway">
    <text evidence="6">Amino-acid biosynthesis.</text>
</comment>
<dbReference type="PROSITE" id="PS00739">
    <property type="entry name" value="ADOHCYASE_2"/>
    <property type="match status" value="1"/>
</dbReference>
<evidence type="ECO:0000256" key="4">
    <source>
        <dbReference type="ARBA" id="ARBA00022801"/>
    </source>
</evidence>
<evidence type="ECO:0000256" key="1">
    <source>
        <dbReference type="ARBA" id="ARBA00001911"/>
    </source>
</evidence>
<dbReference type="GO" id="GO:0033353">
    <property type="term" value="P:S-adenosylmethionine cycle"/>
    <property type="evidence" value="ECO:0007669"/>
    <property type="project" value="TreeGrafter"/>
</dbReference>
<dbReference type="AlphaFoldDB" id="T1CS43"/>
<dbReference type="SUPFAM" id="SSF52283">
    <property type="entry name" value="Formate/glycerate dehydrogenase catalytic domain-like"/>
    <property type="match status" value="1"/>
</dbReference>
<dbReference type="Pfam" id="PF00670">
    <property type="entry name" value="AdoHcyase_NAD"/>
    <property type="match status" value="1"/>
</dbReference>